<dbReference type="CDD" id="cd10320">
    <property type="entry name" value="RGL4_N"/>
    <property type="match status" value="1"/>
</dbReference>
<dbReference type="Proteomes" id="UP000694853">
    <property type="component" value="Unplaced"/>
</dbReference>
<dbReference type="CDD" id="cd10317">
    <property type="entry name" value="RGL4_C"/>
    <property type="match status" value="1"/>
</dbReference>
<evidence type="ECO:0000256" key="1">
    <source>
        <dbReference type="ARBA" id="ARBA00001324"/>
    </source>
</evidence>
<dbReference type="InterPro" id="IPR011013">
    <property type="entry name" value="Gal_mutarotase_sf_dom"/>
</dbReference>
<organism evidence="10 11">
    <name type="scientific">Abrus precatorius</name>
    <name type="common">Indian licorice</name>
    <name type="synonym">Glycine abrus</name>
    <dbReference type="NCBI Taxonomy" id="3816"/>
    <lineage>
        <taxon>Eukaryota</taxon>
        <taxon>Viridiplantae</taxon>
        <taxon>Streptophyta</taxon>
        <taxon>Embryophyta</taxon>
        <taxon>Tracheophyta</taxon>
        <taxon>Spermatophyta</taxon>
        <taxon>Magnoliopsida</taxon>
        <taxon>eudicotyledons</taxon>
        <taxon>Gunneridae</taxon>
        <taxon>Pentapetalae</taxon>
        <taxon>rosids</taxon>
        <taxon>fabids</taxon>
        <taxon>Fabales</taxon>
        <taxon>Fabaceae</taxon>
        <taxon>Papilionoideae</taxon>
        <taxon>50 kb inversion clade</taxon>
        <taxon>NPAAA clade</taxon>
        <taxon>indigoferoid/millettioid clade</taxon>
        <taxon>Abreae</taxon>
        <taxon>Abrus</taxon>
    </lineage>
</organism>
<evidence type="ECO:0000256" key="7">
    <source>
        <dbReference type="ARBA" id="ARBA00023239"/>
    </source>
</evidence>
<name>A0A8B8MBP7_ABRPR</name>
<dbReference type="InterPro" id="IPR010325">
    <property type="entry name" value="Rhamnogal_lyase"/>
</dbReference>
<dbReference type="InterPro" id="IPR029413">
    <property type="entry name" value="RG-lyase_II"/>
</dbReference>
<dbReference type="PANTHER" id="PTHR32018:SF53">
    <property type="entry name" value="RHAMNOGALACTURONAN ENDOLYASE"/>
    <property type="match status" value="1"/>
</dbReference>
<comment type="similarity">
    <text evidence="3">Belongs to the polysaccharide lyase 4 family.</text>
</comment>
<reference evidence="11" key="2">
    <citation type="submission" date="2025-08" db="UniProtKB">
        <authorList>
            <consortium name="RefSeq"/>
        </authorList>
    </citation>
    <scope>IDENTIFICATION</scope>
    <source>
        <tissue evidence="11">Young leaves</tissue>
    </source>
</reference>
<dbReference type="CDD" id="cd10316">
    <property type="entry name" value="RGL4_M"/>
    <property type="match status" value="1"/>
</dbReference>
<evidence type="ECO:0000259" key="9">
    <source>
        <dbReference type="Pfam" id="PF14686"/>
    </source>
</evidence>
<dbReference type="SUPFAM" id="SSF74650">
    <property type="entry name" value="Galactose mutarotase-like"/>
    <property type="match status" value="1"/>
</dbReference>
<evidence type="ECO:0000256" key="2">
    <source>
        <dbReference type="ARBA" id="ARBA00004613"/>
    </source>
</evidence>
<dbReference type="GeneID" id="113871626"/>
<dbReference type="InterPro" id="IPR013784">
    <property type="entry name" value="Carb-bd-like_fold"/>
</dbReference>
<proteinExistence type="inferred from homology"/>
<sequence length="652" mass="74481">MLNLREISSPKSSNQPEVKLHEENKQVFKMFLVILENGIIRMTLSKPEGTVLGISYNGIDNVLEGRNKYNNRGYFDVVWNIPGNTSKLSGMHGTRFSVIEASENQVEVSFSRTWDMDGSSPPLNIDKRYILRRGTSGLYIYGIFERPEGFPAVEIDHIRVVFKLQKDRFHYMAIADDRQRVMPTPEDRSVGQRLDFDEAVLITNSDDPGLRGEVDDKYQYSCENKDNKLHGWINFDSKSDKSVGFWMITPSNEFRSGGPIKQGLTSHVGPATLNILHTTHYSGKEVTMAFQEGETFKKVYGPVFVYLNSVTRDHDSQALWANAVQQLSEEIKSWPYDFPKSDAFFPPNKRGRVEGQLLVQDRHNNGGRSVYGENAYVGLALPGDVGSWQRQSKGYQFWTEADKVGHFTIENVVPGDYNLYAWVPGVFGNYKYKTTITITPGCFIQLGSLIYNPPRNGPTIWEIGIPDRSAAEFYVPDPYPNLMNRLYIGKPKDKFRQYGLWQRYTELYPTQNLVYNVGVSDYSKDWFYAQVPRNIGNNTFRPTTWEIRFHLPSVIRGTYTLQLALASATRSNLQVRFNNPLARPPHFSTGLIGQDNAVARHGIHGLYWPYSIELASHLLVEGSNTIYLRQAQALSPFQGVMYDYIRLERPRT</sequence>
<feature type="domain" description="Rhamnogalacturonan lyase" evidence="8">
    <location>
        <begin position="459"/>
        <end position="647"/>
    </location>
</feature>
<dbReference type="InterPro" id="IPR029411">
    <property type="entry name" value="RG-lyase_III"/>
</dbReference>
<keyword evidence="5" id="KW-0964">Secreted</keyword>
<keyword evidence="10" id="KW-1185">Reference proteome</keyword>
<dbReference type="FunFam" id="2.60.40.1120:FF:000033">
    <property type="entry name" value="Rhamnogalacturonate lyase B"/>
    <property type="match status" value="1"/>
</dbReference>
<dbReference type="SUPFAM" id="SSF49452">
    <property type="entry name" value="Starch-binding domain-like"/>
    <property type="match status" value="1"/>
</dbReference>
<protein>
    <recommendedName>
        <fullName evidence="4">rhamnogalacturonan endolyase</fullName>
        <ecNumber evidence="4">4.2.2.23</ecNumber>
    </recommendedName>
</protein>
<evidence type="ECO:0000256" key="3">
    <source>
        <dbReference type="ARBA" id="ARBA00010418"/>
    </source>
</evidence>
<gene>
    <name evidence="11" type="primary">LOC113871626</name>
</gene>
<dbReference type="KEGG" id="aprc:113871626"/>
<dbReference type="InterPro" id="IPR008979">
    <property type="entry name" value="Galactose-bd-like_sf"/>
</dbReference>
<dbReference type="GO" id="GO:0005975">
    <property type="term" value="P:carbohydrate metabolic process"/>
    <property type="evidence" value="ECO:0007669"/>
    <property type="project" value="InterPro"/>
</dbReference>
<dbReference type="GO" id="GO:0030246">
    <property type="term" value="F:carbohydrate binding"/>
    <property type="evidence" value="ECO:0007669"/>
    <property type="project" value="InterPro"/>
</dbReference>
<dbReference type="PANTHER" id="PTHR32018">
    <property type="entry name" value="RHAMNOGALACTURONATE LYASE FAMILY PROTEIN"/>
    <property type="match status" value="1"/>
</dbReference>
<dbReference type="RefSeq" id="XP_027364524.1">
    <property type="nucleotide sequence ID" value="XM_027508723.1"/>
</dbReference>
<keyword evidence="7" id="KW-0456">Lyase</keyword>
<dbReference type="AlphaFoldDB" id="A0A8B8MBP7"/>
<dbReference type="OrthoDB" id="2130367at2759"/>
<reference evidence="10" key="1">
    <citation type="journal article" date="2019" name="Toxins">
        <title>Detection of Abrin-Like and Prepropulchellin-Like Toxin Genes and Transcripts Using Whole Genome Sequencing and Full-Length Transcript Sequencing of Abrus precatorius.</title>
        <authorList>
            <person name="Hovde B.T."/>
            <person name="Daligault H.E."/>
            <person name="Hanschen E.R."/>
            <person name="Kunde Y.A."/>
            <person name="Johnson M.B."/>
            <person name="Starkenburg S.R."/>
            <person name="Johnson S.L."/>
        </authorList>
    </citation>
    <scope>NUCLEOTIDE SEQUENCE [LARGE SCALE GENOMIC DNA]</scope>
</reference>
<dbReference type="Pfam" id="PF14686">
    <property type="entry name" value="fn3_3"/>
    <property type="match status" value="1"/>
</dbReference>
<evidence type="ECO:0000256" key="4">
    <source>
        <dbReference type="ARBA" id="ARBA00012437"/>
    </source>
</evidence>
<dbReference type="InterPro" id="IPR014718">
    <property type="entry name" value="GH-type_carb-bd"/>
</dbReference>
<dbReference type="Gene3D" id="2.60.40.1120">
    <property type="entry name" value="Carboxypeptidase-like, regulatory domain"/>
    <property type="match status" value="1"/>
</dbReference>
<comment type="subcellular location">
    <subcellularLocation>
        <location evidence="2">Secreted</location>
    </subcellularLocation>
</comment>
<dbReference type="Pfam" id="PF06045">
    <property type="entry name" value="Rhamnogal_lyase"/>
    <property type="match status" value="1"/>
</dbReference>
<dbReference type="Gene3D" id="2.60.120.260">
    <property type="entry name" value="Galactose-binding domain-like"/>
    <property type="match status" value="1"/>
</dbReference>
<dbReference type="EC" id="4.2.2.23" evidence="4"/>
<keyword evidence="6" id="KW-0732">Signal</keyword>
<evidence type="ECO:0000256" key="6">
    <source>
        <dbReference type="ARBA" id="ARBA00022729"/>
    </source>
</evidence>
<accession>A0A8B8MBP7</accession>
<dbReference type="Pfam" id="PF14683">
    <property type="entry name" value="CBM-like"/>
    <property type="match status" value="1"/>
</dbReference>
<feature type="domain" description="Rhamnogalacturonan lyase" evidence="9">
    <location>
        <begin position="373"/>
        <end position="445"/>
    </location>
</feature>
<comment type="catalytic activity">
    <reaction evidence="1">
        <text>Endotype eliminative cleavage of L-alpha-rhamnopyranosyl-(1-&gt;4)-alpha-D-galactopyranosyluronic acid bonds of rhamnogalacturonan I domains in ramified hairy regions of pectin leaving L-rhamnopyranose at the reducing end and 4-deoxy-4,5-unsaturated D-galactopyranosyluronic acid at the non-reducing end.</text>
        <dbReference type="EC" id="4.2.2.23"/>
    </reaction>
</comment>
<dbReference type="GO" id="GO:0005576">
    <property type="term" value="C:extracellular region"/>
    <property type="evidence" value="ECO:0007669"/>
    <property type="project" value="UniProtKB-SubCell"/>
</dbReference>
<dbReference type="SUPFAM" id="SSF49785">
    <property type="entry name" value="Galactose-binding domain-like"/>
    <property type="match status" value="1"/>
</dbReference>
<evidence type="ECO:0000256" key="5">
    <source>
        <dbReference type="ARBA" id="ARBA00022525"/>
    </source>
</evidence>
<dbReference type="Gene3D" id="2.70.98.10">
    <property type="match status" value="1"/>
</dbReference>
<dbReference type="InterPro" id="IPR051850">
    <property type="entry name" value="Polysacch_Lyase_4"/>
</dbReference>
<dbReference type="GO" id="GO:0102210">
    <property type="term" value="F:rhamnogalacturonan endolyase activity"/>
    <property type="evidence" value="ECO:0007669"/>
    <property type="project" value="UniProtKB-EC"/>
</dbReference>
<evidence type="ECO:0000313" key="11">
    <source>
        <dbReference type="RefSeq" id="XP_027364524.1"/>
    </source>
</evidence>
<evidence type="ECO:0000313" key="10">
    <source>
        <dbReference type="Proteomes" id="UP000694853"/>
    </source>
</evidence>
<evidence type="ECO:0000259" key="8">
    <source>
        <dbReference type="Pfam" id="PF14683"/>
    </source>
</evidence>